<sequence length="272" mass="30667">MKNYRYSVLSGVLILLLSVAVIGCDLAGDDNGEEKEPTITFTQRDFTLGGDAISELYMMGDFTNWSANEDYQFSKSGNTWSLEVPLSTVGDRLEYNLLGRVQDTLNSIRDIYYLTYDADPRPDGFLLKDTQYGYSYNVLIGDVDVVPYDESAGTMTEIDFTVADDVTMTIDGTTHEIEGVYLMGNFNGWDPEDPAYAFTHNEAEGRYELTAEFAAGSYITYKHSYDLKDHTSNPNQFFFDFVPNDVQDGVSPLPTKYIDDGFNGYNSYLYIE</sequence>
<reference evidence="2" key="1">
    <citation type="journal article" date="2013" name="Stand. Genomic Sci.">
        <title>Complete genome sequence of the halophilic bacterium Spirochaeta africana type strain (Z-7692(T)) from the alkaline Lake Magadi in the East African Rift.</title>
        <authorList>
            <person name="Liolos K."/>
            <person name="Abt B."/>
            <person name="Scheuner C."/>
            <person name="Teshima H."/>
            <person name="Held B."/>
            <person name="Lapidus A."/>
            <person name="Nolan M."/>
            <person name="Lucas S."/>
            <person name="Deshpande S."/>
            <person name="Cheng J.F."/>
            <person name="Tapia R."/>
            <person name="Goodwin L.A."/>
            <person name="Pitluck S."/>
            <person name="Pagani I."/>
            <person name="Ivanova N."/>
            <person name="Mavromatis K."/>
            <person name="Mikhailova N."/>
            <person name="Huntemann M."/>
            <person name="Pati A."/>
            <person name="Chen A."/>
            <person name="Palaniappan K."/>
            <person name="Land M."/>
            <person name="Rohde M."/>
            <person name="Tindall B.J."/>
            <person name="Detter J.C."/>
            <person name="Goker M."/>
            <person name="Bristow J."/>
            <person name="Eisen J.A."/>
            <person name="Markowitz V."/>
            <person name="Hugenholtz P."/>
            <person name="Woyke T."/>
            <person name="Klenk H.P."/>
            <person name="Kyrpides N.C."/>
        </authorList>
    </citation>
    <scope>NUCLEOTIDE SEQUENCE</scope>
    <source>
        <strain evidence="2">ATCC 700263 / DSM 8902 / Z-7692</strain>
    </source>
</reference>
<evidence type="ECO:0000313" key="1">
    <source>
        <dbReference type="EMBL" id="AFG37811.1"/>
    </source>
</evidence>
<dbReference type="AlphaFoldDB" id="H9UJW8"/>
<keyword evidence="2" id="KW-1185">Reference proteome</keyword>
<dbReference type="RefSeq" id="WP_014455794.1">
    <property type="nucleotide sequence ID" value="NC_017098.1"/>
</dbReference>
<dbReference type="PROSITE" id="PS51257">
    <property type="entry name" value="PROKAR_LIPOPROTEIN"/>
    <property type="match status" value="1"/>
</dbReference>
<accession>H9UJW8</accession>
<dbReference type="EMBL" id="CP003282">
    <property type="protein sequence ID" value="AFG37811.1"/>
    <property type="molecule type" value="Genomic_DNA"/>
</dbReference>
<dbReference type="InterPro" id="IPR013783">
    <property type="entry name" value="Ig-like_fold"/>
</dbReference>
<evidence type="ECO:0000313" key="2">
    <source>
        <dbReference type="Proteomes" id="UP000007383"/>
    </source>
</evidence>
<dbReference type="KEGG" id="sfc:Spiaf_1754"/>
<dbReference type="HOGENOM" id="CLU_1022724_0_0_12"/>
<proteinExistence type="predicted"/>
<dbReference type="Gene3D" id="2.60.40.10">
    <property type="entry name" value="Immunoglobulins"/>
    <property type="match status" value="1"/>
</dbReference>
<organism evidence="1 2">
    <name type="scientific">Spirochaeta africana (strain ATCC 700263 / DSM 8902 / Z-7692)</name>
    <dbReference type="NCBI Taxonomy" id="889378"/>
    <lineage>
        <taxon>Bacteria</taxon>
        <taxon>Pseudomonadati</taxon>
        <taxon>Spirochaetota</taxon>
        <taxon>Spirochaetia</taxon>
        <taxon>Spirochaetales</taxon>
        <taxon>Spirochaetaceae</taxon>
        <taxon>Spirochaeta</taxon>
    </lineage>
</organism>
<dbReference type="OrthoDB" id="5451596at2"/>
<dbReference type="PATRIC" id="fig|889378.3.peg.1741"/>
<dbReference type="Proteomes" id="UP000007383">
    <property type="component" value="Chromosome"/>
</dbReference>
<gene>
    <name evidence="1" type="ordered locus">Spiaf_1754</name>
</gene>
<name>H9UJW8_SPIAZ</name>
<dbReference type="STRING" id="889378.Spiaf_1754"/>
<protein>
    <submittedName>
        <fullName evidence="1">Uncharacterized protein</fullName>
    </submittedName>
</protein>